<proteinExistence type="predicted"/>
<dbReference type="OrthoDB" id="1915684at2"/>
<gene>
    <name evidence="1" type="ORF">SAMN02745196_00062</name>
</gene>
<dbReference type="Proteomes" id="UP000184526">
    <property type="component" value="Unassembled WGS sequence"/>
</dbReference>
<sequence length="97" mass="11320">MNDKAIYLIQHFSWENGGSYWRDEISVSAILDLKLISGKLLYENEGVTYIADMPQLNDGITTTSNFFGHVLRDNKIIERVNYPFNSKQQRGYMFCFQ</sequence>
<dbReference type="RefSeq" id="WP_072828851.1">
    <property type="nucleotide sequence ID" value="NZ_FQXP01000003.1"/>
</dbReference>
<name>A0A1M5S740_9CLOT</name>
<evidence type="ECO:0000313" key="1">
    <source>
        <dbReference type="EMBL" id="SHH34301.1"/>
    </source>
</evidence>
<protein>
    <submittedName>
        <fullName evidence="1">Uncharacterized protein</fullName>
    </submittedName>
</protein>
<dbReference type="EMBL" id="FQXP01000003">
    <property type="protein sequence ID" value="SHH34301.1"/>
    <property type="molecule type" value="Genomic_DNA"/>
</dbReference>
<accession>A0A1M5S740</accession>
<reference evidence="1 2" key="1">
    <citation type="submission" date="2016-11" db="EMBL/GenBank/DDBJ databases">
        <authorList>
            <person name="Jaros S."/>
            <person name="Januszkiewicz K."/>
            <person name="Wedrychowicz H."/>
        </authorList>
    </citation>
    <scope>NUCLEOTIDE SEQUENCE [LARGE SCALE GENOMIC DNA]</scope>
    <source>
        <strain evidence="1 2">DSM 3089</strain>
    </source>
</reference>
<organism evidence="1 2">
    <name type="scientific">Clostridium collagenovorans DSM 3089</name>
    <dbReference type="NCBI Taxonomy" id="1121306"/>
    <lineage>
        <taxon>Bacteria</taxon>
        <taxon>Bacillati</taxon>
        <taxon>Bacillota</taxon>
        <taxon>Clostridia</taxon>
        <taxon>Eubacteriales</taxon>
        <taxon>Clostridiaceae</taxon>
        <taxon>Clostridium</taxon>
    </lineage>
</organism>
<keyword evidence="2" id="KW-1185">Reference proteome</keyword>
<evidence type="ECO:0000313" key="2">
    <source>
        <dbReference type="Proteomes" id="UP000184526"/>
    </source>
</evidence>
<dbReference type="AlphaFoldDB" id="A0A1M5S740"/>